<dbReference type="InterPro" id="IPR008775">
    <property type="entry name" value="Phytyl_CoA_dOase-like"/>
</dbReference>
<comment type="caution">
    <text evidence="1">The sequence shown here is derived from an EMBL/GenBank/DDBJ whole genome shotgun (WGS) entry which is preliminary data.</text>
</comment>
<accession>A0A3E0W6J8</accession>
<dbReference type="Proteomes" id="UP000257080">
    <property type="component" value="Unassembled WGS sequence"/>
</dbReference>
<dbReference type="GO" id="GO:0016706">
    <property type="term" value="F:2-oxoglutarate-dependent dioxygenase activity"/>
    <property type="evidence" value="ECO:0007669"/>
    <property type="project" value="UniProtKB-ARBA"/>
</dbReference>
<keyword evidence="1" id="KW-0223">Dioxygenase</keyword>
<sequence>MTIQSPVNTIVAPVPLPVPAGVDDEIAAAVTALYTDGVTAKKGAFSTAWADELREDIEVALAEAHSRPNGAVGRGPKRYYVEMHPEQMRGWLELVDHPWVRSVCEATLGPDYRIIELGFDVPGPGAKNQPWHRDFPMPDVTRETGRLTSLAFNATAVDTDEDMGPFEIAQSTQFDLPTGFEHEMFPSKDSYGRYEGLAVRKYPKRGDLSARSALTIHRGTENHSEKSRPVLVLGVDAPGAGNAEHHDMAVTRGFYDSLPQRVRDHLACPVVDVLVPITQKHSIEGLMMGEA</sequence>
<keyword evidence="1" id="KW-0560">Oxidoreductase</keyword>
<dbReference type="SUPFAM" id="SSF51197">
    <property type="entry name" value="Clavaminate synthase-like"/>
    <property type="match status" value="1"/>
</dbReference>
<dbReference type="OrthoDB" id="8678660at2"/>
<gene>
    <name evidence="1" type="ORF">B7R25_16025</name>
</gene>
<dbReference type="Gene3D" id="2.60.120.620">
    <property type="entry name" value="q2cbj1_9rhob like domain"/>
    <property type="match status" value="1"/>
</dbReference>
<dbReference type="AlphaFoldDB" id="A0A3E0W6J8"/>
<dbReference type="Pfam" id="PF05721">
    <property type="entry name" value="PhyH"/>
    <property type="match status" value="1"/>
</dbReference>
<protein>
    <submittedName>
        <fullName evidence="1">Phytanoyl-CoA dioxygenase</fullName>
    </submittedName>
</protein>
<organism evidence="1 2">
    <name type="scientific">Subtercola boreus</name>
    <dbReference type="NCBI Taxonomy" id="120213"/>
    <lineage>
        <taxon>Bacteria</taxon>
        <taxon>Bacillati</taxon>
        <taxon>Actinomycetota</taxon>
        <taxon>Actinomycetes</taxon>
        <taxon>Micrococcales</taxon>
        <taxon>Microbacteriaceae</taxon>
        <taxon>Subtercola</taxon>
    </lineage>
</organism>
<name>A0A3E0W6J8_9MICO</name>
<reference evidence="1 2" key="1">
    <citation type="submission" date="2017-04" db="EMBL/GenBank/DDBJ databases">
        <title>Comparative genome analysis of Subtercola boreus.</title>
        <authorList>
            <person name="Cho Y.-J."/>
            <person name="Cho A."/>
            <person name="Kim O.-S."/>
            <person name="Lee J.-I."/>
        </authorList>
    </citation>
    <scope>NUCLEOTIDE SEQUENCE [LARGE SCALE GENOMIC DNA]</scope>
    <source>
        <strain evidence="1 2">P28004</strain>
    </source>
</reference>
<proteinExistence type="predicted"/>
<evidence type="ECO:0000313" key="1">
    <source>
        <dbReference type="EMBL" id="RFA25054.1"/>
    </source>
</evidence>
<evidence type="ECO:0000313" key="2">
    <source>
        <dbReference type="Proteomes" id="UP000257080"/>
    </source>
</evidence>
<dbReference type="RefSeq" id="WP_116419951.1">
    <property type="nucleotide sequence ID" value="NZ_NBXC01000030.1"/>
</dbReference>
<dbReference type="EMBL" id="NBXE01000035">
    <property type="protein sequence ID" value="RFA25054.1"/>
    <property type="molecule type" value="Genomic_DNA"/>
</dbReference>